<evidence type="ECO:0000313" key="1">
    <source>
        <dbReference type="EMBL" id="KKR99123.1"/>
    </source>
</evidence>
<accession>A0A0G0VE29</accession>
<proteinExistence type="predicted"/>
<evidence type="ECO:0008006" key="3">
    <source>
        <dbReference type="Google" id="ProtNLM"/>
    </source>
</evidence>
<protein>
    <recommendedName>
        <fullName evidence="3">30S ribosomal protein S21</fullName>
    </recommendedName>
</protein>
<comment type="caution">
    <text evidence="1">The sequence shown here is derived from an EMBL/GenBank/DDBJ whole genome shotgun (WGS) entry which is preliminary data.</text>
</comment>
<sequence>MSDILIKRKKGESFEAMYRRFSRRFMQSGKKLTVMGNRYYSKDKTKNKRQESALRGLKISEKREWMIRTGKISEDDRFQNKK</sequence>
<dbReference type="Proteomes" id="UP000033930">
    <property type="component" value="Unassembled WGS sequence"/>
</dbReference>
<dbReference type="AlphaFoldDB" id="A0A0G0VE29"/>
<gene>
    <name evidence="1" type="ORF">UU50_C0010G0018</name>
</gene>
<name>A0A0G0VE29_9BACT</name>
<evidence type="ECO:0000313" key="2">
    <source>
        <dbReference type="Proteomes" id="UP000033930"/>
    </source>
</evidence>
<organism evidence="1 2">
    <name type="scientific">Candidatus Uhrbacteria bacterium GW2011_GWC1_41_20</name>
    <dbReference type="NCBI Taxonomy" id="1618983"/>
    <lineage>
        <taxon>Bacteria</taxon>
        <taxon>Candidatus Uhriibacteriota</taxon>
    </lineage>
</organism>
<dbReference type="EMBL" id="LCAW01000010">
    <property type="protein sequence ID" value="KKR99123.1"/>
    <property type="molecule type" value="Genomic_DNA"/>
</dbReference>
<reference evidence="1 2" key="1">
    <citation type="journal article" date="2015" name="Nature">
        <title>rRNA introns, odd ribosomes, and small enigmatic genomes across a large radiation of phyla.</title>
        <authorList>
            <person name="Brown C.T."/>
            <person name="Hug L.A."/>
            <person name="Thomas B.C."/>
            <person name="Sharon I."/>
            <person name="Castelle C.J."/>
            <person name="Singh A."/>
            <person name="Wilkins M.J."/>
            <person name="Williams K.H."/>
            <person name="Banfield J.F."/>
        </authorList>
    </citation>
    <scope>NUCLEOTIDE SEQUENCE [LARGE SCALE GENOMIC DNA]</scope>
</reference>